<dbReference type="AlphaFoldDB" id="A0A1H3DYG9"/>
<sequence length="342" mass="37808">MKKGSFKIHLILFVLLFFTVNIHAQVGVGTTTPDASSMLDVQSTTKGMLIPRMTTTQREAISSPANGLLVFDTVTDTFWFYSIAWEELVSGSASTSIKDADDDTKIEVEKNADDDKIRLSTLGNERMTIDKDGNTRIGDGVNNTYIEDDGSLSYEGTATRYDDLKVPVFSTNRDGSKPPNFYWFQDVNGGSGDGSQGVFAYWFDKNNEEEVYFMVQMPHGWSEGTDIYPHIHWSAKSNVGSSKVKWGLEYTWSNVGDAFGASTIIYGSDPVATYAPISAYEHAITPLPTMSGTGKSLSSMIICRVFRDATDSEDNYGADAGLLEIDFHYQIDSDGSREQYVK</sequence>
<dbReference type="STRING" id="762486.SAMN05444411_108117"/>
<dbReference type="Proteomes" id="UP000199595">
    <property type="component" value="Unassembled WGS sequence"/>
</dbReference>
<keyword evidence="1" id="KW-0732">Signal</keyword>
<protein>
    <submittedName>
        <fullName evidence="2">Uncharacterized protein</fullName>
    </submittedName>
</protein>
<dbReference type="EMBL" id="FNNJ01000008">
    <property type="protein sequence ID" value="SDX71522.1"/>
    <property type="molecule type" value="Genomic_DNA"/>
</dbReference>
<organism evidence="2 3">
    <name type="scientific">Lutibacter oricola</name>
    <dbReference type="NCBI Taxonomy" id="762486"/>
    <lineage>
        <taxon>Bacteria</taxon>
        <taxon>Pseudomonadati</taxon>
        <taxon>Bacteroidota</taxon>
        <taxon>Flavobacteriia</taxon>
        <taxon>Flavobacteriales</taxon>
        <taxon>Flavobacteriaceae</taxon>
        <taxon>Lutibacter</taxon>
    </lineage>
</organism>
<proteinExistence type="predicted"/>
<name>A0A1H3DYG9_9FLAO</name>
<reference evidence="3" key="1">
    <citation type="submission" date="2016-10" db="EMBL/GenBank/DDBJ databases">
        <authorList>
            <person name="Varghese N."/>
            <person name="Submissions S."/>
        </authorList>
    </citation>
    <scope>NUCLEOTIDE SEQUENCE [LARGE SCALE GENOMIC DNA]</scope>
    <source>
        <strain evidence="3">DSM 24956</strain>
    </source>
</reference>
<evidence type="ECO:0000256" key="1">
    <source>
        <dbReference type="SAM" id="SignalP"/>
    </source>
</evidence>
<dbReference type="RefSeq" id="WP_090124616.1">
    <property type="nucleotide sequence ID" value="NZ_FNNJ01000008.1"/>
</dbReference>
<keyword evidence="3" id="KW-1185">Reference proteome</keyword>
<dbReference type="OrthoDB" id="9798299at2"/>
<gene>
    <name evidence="2" type="ORF">SAMN05444411_108117</name>
</gene>
<evidence type="ECO:0000313" key="3">
    <source>
        <dbReference type="Proteomes" id="UP000199595"/>
    </source>
</evidence>
<feature type="chain" id="PRO_5011467543" evidence="1">
    <location>
        <begin position="25"/>
        <end position="342"/>
    </location>
</feature>
<evidence type="ECO:0000313" key="2">
    <source>
        <dbReference type="EMBL" id="SDX71522.1"/>
    </source>
</evidence>
<feature type="signal peptide" evidence="1">
    <location>
        <begin position="1"/>
        <end position="24"/>
    </location>
</feature>
<accession>A0A1H3DYG9</accession>